<dbReference type="OrthoDB" id="59675at2759"/>
<gene>
    <name evidence="1" type="ORF">PAC_05254</name>
</gene>
<protein>
    <submittedName>
        <fullName evidence="1">Uncharacterized protein</fullName>
    </submittedName>
</protein>
<evidence type="ECO:0000313" key="2">
    <source>
        <dbReference type="Proteomes" id="UP000184330"/>
    </source>
</evidence>
<organism evidence="1 2">
    <name type="scientific">Phialocephala subalpina</name>
    <dbReference type="NCBI Taxonomy" id="576137"/>
    <lineage>
        <taxon>Eukaryota</taxon>
        <taxon>Fungi</taxon>
        <taxon>Dikarya</taxon>
        <taxon>Ascomycota</taxon>
        <taxon>Pezizomycotina</taxon>
        <taxon>Leotiomycetes</taxon>
        <taxon>Helotiales</taxon>
        <taxon>Mollisiaceae</taxon>
        <taxon>Phialocephala</taxon>
        <taxon>Phialocephala fortinii species complex</taxon>
    </lineage>
</organism>
<name>A0A1L7WRG6_9HELO</name>
<accession>A0A1L7WRG6</accession>
<dbReference type="EMBL" id="FJOG01000006">
    <property type="protein sequence ID" value="CZR55367.1"/>
    <property type="molecule type" value="Genomic_DNA"/>
</dbReference>
<sequence length="242" mass="27369">MSSSPRVHPFNSICLGHSSENRTYPSNAKIHLDFLELNGDLYWLQPPSDDLSAHTWPRGTGVSKERLDELVAQGQRVGIEFPKAFLTLIGSTKLIERFFLGGDYFYLGPSLVKCNPEDDNNGGGYVINFLSDQQGCRYWALYLAPGGYHCVLNAPCGVHCWKCADEGPYGGPPIEYEGHPKYELYEGVPIACEKLELFLAHPSFEAWLAMLYFDAWCDMGWRAGRDLSESQREYLEHFGERK</sequence>
<evidence type="ECO:0000313" key="1">
    <source>
        <dbReference type="EMBL" id="CZR55367.1"/>
    </source>
</evidence>
<keyword evidence="2" id="KW-1185">Reference proteome</keyword>
<reference evidence="1 2" key="1">
    <citation type="submission" date="2016-03" db="EMBL/GenBank/DDBJ databases">
        <authorList>
            <person name="Ploux O."/>
        </authorList>
    </citation>
    <scope>NUCLEOTIDE SEQUENCE [LARGE SCALE GENOMIC DNA]</scope>
    <source>
        <strain evidence="1 2">UAMH 11012</strain>
    </source>
</reference>
<dbReference type="Proteomes" id="UP000184330">
    <property type="component" value="Unassembled WGS sequence"/>
</dbReference>
<proteinExistence type="predicted"/>
<dbReference type="AlphaFoldDB" id="A0A1L7WRG6"/>